<proteinExistence type="predicted"/>
<dbReference type="EMBL" id="JAAOIC020000032">
    <property type="protein sequence ID" value="KAG8039770.1"/>
    <property type="molecule type" value="Genomic_DNA"/>
</dbReference>
<dbReference type="GO" id="GO:0051059">
    <property type="term" value="F:NF-kappaB binding"/>
    <property type="evidence" value="ECO:0007669"/>
    <property type="project" value="TreeGrafter"/>
</dbReference>
<keyword evidence="1" id="KW-0677">Repeat</keyword>
<evidence type="ECO:0000313" key="4">
    <source>
        <dbReference type="EMBL" id="KAG8039770.1"/>
    </source>
</evidence>
<organism evidence="4 5">
    <name type="scientific">Cotesia typhae</name>
    <dbReference type="NCBI Taxonomy" id="2053667"/>
    <lineage>
        <taxon>Eukaryota</taxon>
        <taxon>Metazoa</taxon>
        <taxon>Ecdysozoa</taxon>
        <taxon>Arthropoda</taxon>
        <taxon>Hexapoda</taxon>
        <taxon>Insecta</taxon>
        <taxon>Pterygota</taxon>
        <taxon>Neoptera</taxon>
        <taxon>Endopterygota</taxon>
        <taxon>Hymenoptera</taxon>
        <taxon>Apocrita</taxon>
        <taxon>Ichneumonoidea</taxon>
        <taxon>Braconidae</taxon>
        <taxon>Microgastrinae</taxon>
        <taxon>Cotesia</taxon>
    </lineage>
</organism>
<protein>
    <recommendedName>
        <fullName evidence="6">Ankyrin repeat protein</fullName>
    </recommendedName>
</protein>
<dbReference type="InterPro" id="IPR051070">
    <property type="entry name" value="NF-kappa-B_inhibitor"/>
</dbReference>
<name>A0A8J5QQZ3_9HYME</name>
<dbReference type="PROSITE" id="PS50088">
    <property type="entry name" value="ANK_REPEAT"/>
    <property type="match status" value="2"/>
</dbReference>
<evidence type="ECO:0000256" key="1">
    <source>
        <dbReference type="ARBA" id="ARBA00022737"/>
    </source>
</evidence>
<gene>
    <name evidence="4" type="ORF">G9C98_000499</name>
</gene>
<accession>A0A8J5QQZ3</accession>
<dbReference type="PANTHER" id="PTHR46680:SF3">
    <property type="entry name" value="NF-KAPPA-B INHIBITOR CACTUS"/>
    <property type="match status" value="1"/>
</dbReference>
<dbReference type="InterPro" id="IPR002110">
    <property type="entry name" value="Ankyrin_rpt"/>
</dbReference>
<dbReference type="GO" id="GO:0071356">
    <property type="term" value="P:cellular response to tumor necrosis factor"/>
    <property type="evidence" value="ECO:0007669"/>
    <property type="project" value="TreeGrafter"/>
</dbReference>
<comment type="caution">
    <text evidence="4">The sequence shown here is derived from an EMBL/GenBank/DDBJ whole genome shotgun (WGS) entry which is preliminary data.</text>
</comment>
<evidence type="ECO:0000256" key="3">
    <source>
        <dbReference type="PROSITE-ProRule" id="PRU00023"/>
    </source>
</evidence>
<dbReference type="AlphaFoldDB" id="A0A8J5QQZ3"/>
<evidence type="ECO:0008006" key="6">
    <source>
        <dbReference type="Google" id="ProtNLM"/>
    </source>
</evidence>
<feature type="repeat" description="ANK" evidence="3">
    <location>
        <begin position="71"/>
        <end position="103"/>
    </location>
</feature>
<dbReference type="Proteomes" id="UP000729913">
    <property type="component" value="Unassembled WGS sequence"/>
</dbReference>
<dbReference type="Pfam" id="PF12796">
    <property type="entry name" value="Ank_2"/>
    <property type="match status" value="1"/>
</dbReference>
<dbReference type="PANTHER" id="PTHR46680">
    <property type="entry name" value="NF-KAPPA-B INHIBITOR ALPHA"/>
    <property type="match status" value="1"/>
</dbReference>
<feature type="repeat" description="ANK" evidence="3">
    <location>
        <begin position="105"/>
        <end position="137"/>
    </location>
</feature>
<dbReference type="SMART" id="SM00248">
    <property type="entry name" value="ANK"/>
    <property type="match status" value="3"/>
</dbReference>
<dbReference type="GO" id="GO:0005829">
    <property type="term" value="C:cytosol"/>
    <property type="evidence" value="ECO:0007669"/>
    <property type="project" value="TreeGrafter"/>
</dbReference>
<reference evidence="4" key="2">
    <citation type="submission" date="2021-04" db="EMBL/GenBank/DDBJ databases">
        <title>Genome-wide patterns of bracovirus chromosomal integration into multiple host tissues during parasitism.</title>
        <authorList>
            <person name="Chebbi M.A.C."/>
        </authorList>
    </citation>
    <scope>NUCLEOTIDE SEQUENCE</scope>
    <source>
        <tissue evidence="4">Whole body</tissue>
    </source>
</reference>
<evidence type="ECO:0000313" key="5">
    <source>
        <dbReference type="Proteomes" id="UP000729913"/>
    </source>
</evidence>
<sequence length="163" mass="17840">MKITSLELAIQHSAQPEVVSLLLKNGANPVSPENAHDSALIIASRITSNLLPQLVQYVSPNNPAINNVDSEGFTALHYCARNGNYRGVMCLIAINADVNARDGKSGRTALFHAFENESINICKELLTAGAKPNIPNFSGQTVLSMFDEEKHFLLKGYIQKYQK</sequence>
<dbReference type="OrthoDB" id="10254947at2759"/>
<keyword evidence="5" id="KW-1185">Reference proteome</keyword>
<evidence type="ECO:0000256" key="2">
    <source>
        <dbReference type="ARBA" id="ARBA00023043"/>
    </source>
</evidence>
<keyword evidence="2 3" id="KW-0040">ANK repeat</keyword>
<dbReference type="PROSITE" id="PS50297">
    <property type="entry name" value="ANK_REP_REGION"/>
    <property type="match status" value="1"/>
</dbReference>
<reference evidence="4" key="1">
    <citation type="submission" date="2020-03" db="EMBL/GenBank/DDBJ databases">
        <authorList>
            <person name="Chebbi M.A."/>
            <person name="Drezen J.M."/>
        </authorList>
    </citation>
    <scope>NUCLEOTIDE SEQUENCE</scope>
    <source>
        <tissue evidence="4">Whole body</tissue>
    </source>
</reference>